<dbReference type="InterPro" id="IPR036397">
    <property type="entry name" value="RNaseH_sf"/>
</dbReference>
<protein>
    <submittedName>
        <fullName evidence="1">Uncharacterized protein</fullName>
    </submittedName>
</protein>
<dbReference type="Proteomes" id="UP001188597">
    <property type="component" value="Unassembled WGS sequence"/>
</dbReference>
<proteinExistence type="predicted"/>
<dbReference type="EMBL" id="JAVXUP010000787">
    <property type="protein sequence ID" value="KAK3020961.1"/>
    <property type="molecule type" value="Genomic_DNA"/>
</dbReference>
<comment type="caution">
    <text evidence="1">The sequence shown here is derived from an EMBL/GenBank/DDBJ whole genome shotgun (WGS) entry which is preliminary data.</text>
</comment>
<dbReference type="AlphaFoldDB" id="A0AA88W4G2"/>
<sequence>MTSCSSTIFGCLTMFMTDISRLTCSVIPTLITFSFPTTFIATLVPLCRLRAWYTFAKLPWPSTRPSSYLPCNTPFLSSSAMYLVAERDKTFTDMVVVVVVGLPVFDVFAPASSAAGGILGTGGSSGQACKAYAREGDQIVAWQYYMASCRAKNKVALIIEDLKAETKTQRGKPVKDLVHVEIHTREGDMTGSGLTEELKLKLVNLRQNYADVFAWMVADMPGIDPEVIMHRLNGDLAKKFVNQKKQIFVLVRSLSPKMLRQGYDWPGMQKDTNDFTQRWDKRQKFTPVSYTPAAPLSTLVSPIPFAMWGMNILGPLPMATSQRWFVIVAIDYFTICAEVDALATITSAKCKDFFGKIGFRFEIQKVRALLKGNNSTTLTFKSSIKISQSISTSPQWPILNQLAKRRTNRSTLQGLKKKLDNASGAWAIFYVLSQPLFSSRAPQLDVPKLAAVEGEIPIADPETLSLELPRLTSVCLSSSFDLLFAFVCLESTTKVEGIMI</sequence>
<reference evidence="1" key="1">
    <citation type="submission" date="2022-12" db="EMBL/GenBank/DDBJ databases">
        <title>Draft genome assemblies for two species of Escallonia (Escalloniales).</title>
        <authorList>
            <person name="Chanderbali A."/>
            <person name="Dervinis C."/>
            <person name="Anghel I."/>
            <person name="Soltis D."/>
            <person name="Soltis P."/>
            <person name="Zapata F."/>
        </authorList>
    </citation>
    <scope>NUCLEOTIDE SEQUENCE</scope>
    <source>
        <strain evidence="1">UCBG64.0493</strain>
        <tissue evidence="1">Leaf</tissue>
    </source>
</reference>
<gene>
    <name evidence="1" type="ORF">RJ639_046325</name>
</gene>
<evidence type="ECO:0000313" key="2">
    <source>
        <dbReference type="Proteomes" id="UP001188597"/>
    </source>
</evidence>
<accession>A0AA88W4G2</accession>
<dbReference type="Gene3D" id="3.30.420.10">
    <property type="entry name" value="Ribonuclease H-like superfamily/Ribonuclease H"/>
    <property type="match status" value="1"/>
</dbReference>
<evidence type="ECO:0000313" key="1">
    <source>
        <dbReference type="EMBL" id="KAK3020961.1"/>
    </source>
</evidence>
<organism evidence="1 2">
    <name type="scientific">Escallonia herrerae</name>
    <dbReference type="NCBI Taxonomy" id="1293975"/>
    <lineage>
        <taxon>Eukaryota</taxon>
        <taxon>Viridiplantae</taxon>
        <taxon>Streptophyta</taxon>
        <taxon>Embryophyta</taxon>
        <taxon>Tracheophyta</taxon>
        <taxon>Spermatophyta</taxon>
        <taxon>Magnoliopsida</taxon>
        <taxon>eudicotyledons</taxon>
        <taxon>Gunneridae</taxon>
        <taxon>Pentapetalae</taxon>
        <taxon>asterids</taxon>
        <taxon>campanulids</taxon>
        <taxon>Escalloniales</taxon>
        <taxon>Escalloniaceae</taxon>
        <taxon>Escallonia</taxon>
    </lineage>
</organism>
<dbReference type="GO" id="GO:0003676">
    <property type="term" value="F:nucleic acid binding"/>
    <property type="evidence" value="ECO:0007669"/>
    <property type="project" value="InterPro"/>
</dbReference>
<name>A0AA88W4G2_9ASTE</name>
<keyword evidence="2" id="KW-1185">Reference proteome</keyword>